<dbReference type="Pfam" id="PF07724">
    <property type="entry name" value="AAA_2"/>
    <property type="match status" value="1"/>
</dbReference>
<keyword evidence="2" id="KW-0547">Nucleotide-binding</keyword>
<dbReference type="CDD" id="cd19499">
    <property type="entry name" value="RecA-like_ClpB_Hsp104-like"/>
    <property type="match status" value="1"/>
</dbReference>
<accession>A0A811Q480</accession>
<dbReference type="InterPro" id="IPR027417">
    <property type="entry name" value="P-loop_NTPase"/>
</dbReference>
<dbReference type="SMART" id="SM01086">
    <property type="entry name" value="ClpB_D2-small"/>
    <property type="match status" value="1"/>
</dbReference>
<dbReference type="GO" id="GO:0016887">
    <property type="term" value="F:ATP hydrolysis activity"/>
    <property type="evidence" value="ECO:0007669"/>
    <property type="project" value="InterPro"/>
</dbReference>
<dbReference type="Gene3D" id="3.40.50.300">
    <property type="entry name" value="P-loop containing nucleotide triphosphate hydrolases"/>
    <property type="match status" value="3"/>
</dbReference>
<evidence type="ECO:0000313" key="9">
    <source>
        <dbReference type="Proteomes" id="UP000604825"/>
    </source>
</evidence>
<dbReference type="PROSITE" id="PS00870">
    <property type="entry name" value="CLPAB_1"/>
    <property type="match status" value="1"/>
</dbReference>
<evidence type="ECO:0000313" key="8">
    <source>
        <dbReference type="EMBL" id="CAD6250867.1"/>
    </source>
</evidence>
<organism evidence="8 9">
    <name type="scientific">Miscanthus lutarioriparius</name>
    <dbReference type="NCBI Taxonomy" id="422564"/>
    <lineage>
        <taxon>Eukaryota</taxon>
        <taxon>Viridiplantae</taxon>
        <taxon>Streptophyta</taxon>
        <taxon>Embryophyta</taxon>
        <taxon>Tracheophyta</taxon>
        <taxon>Spermatophyta</taxon>
        <taxon>Magnoliopsida</taxon>
        <taxon>Liliopsida</taxon>
        <taxon>Poales</taxon>
        <taxon>Poaceae</taxon>
        <taxon>PACMAD clade</taxon>
        <taxon>Panicoideae</taxon>
        <taxon>Andropogonodae</taxon>
        <taxon>Andropogoneae</taxon>
        <taxon>Saccharinae</taxon>
        <taxon>Miscanthus</taxon>
    </lineage>
</organism>
<dbReference type="Proteomes" id="UP000604825">
    <property type="component" value="Unassembled WGS sequence"/>
</dbReference>
<dbReference type="SMART" id="SM00382">
    <property type="entry name" value="AAA"/>
    <property type="match status" value="1"/>
</dbReference>
<dbReference type="GO" id="GO:0034605">
    <property type="term" value="P:cellular response to heat"/>
    <property type="evidence" value="ECO:0007669"/>
    <property type="project" value="TreeGrafter"/>
</dbReference>
<feature type="compositionally biased region" description="Basic and acidic residues" evidence="6">
    <location>
        <begin position="461"/>
        <end position="471"/>
    </location>
</feature>
<dbReference type="Pfam" id="PF17871">
    <property type="entry name" value="AAA_lid_9"/>
    <property type="match status" value="1"/>
</dbReference>
<dbReference type="Pfam" id="PF10431">
    <property type="entry name" value="ClpB_D2-small"/>
    <property type="match status" value="1"/>
</dbReference>
<dbReference type="AlphaFoldDB" id="A0A811Q480"/>
<dbReference type="SUPFAM" id="SSF81923">
    <property type="entry name" value="Double Clp-N motif"/>
    <property type="match status" value="1"/>
</dbReference>
<dbReference type="OrthoDB" id="47330at2759"/>
<protein>
    <recommendedName>
        <fullName evidence="7">Clp R domain-containing protein</fullName>
    </recommendedName>
</protein>
<dbReference type="Pfam" id="PF00004">
    <property type="entry name" value="AAA"/>
    <property type="match status" value="1"/>
</dbReference>
<dbReference type="InterPro" id="IPR003593">
    <property type="entry name" value="AAA+_ATPase"/>
</dbReference>
<evidence type="ECO:0000256" key="2">
    <source>
        <dbReference type="ARBA" id="ARBA00022741"/>
    </source>
</evidence>
<dbReference type="InterPro" id="IPR019489">
    <property type="entry name" value="Clp_ATPase_C"/>
</dbReference>
<dbReference type="Gene3D" id="1.10.8.60">
    <property type="match status" value="2"/>
</dbReference>
<gene>
    <name evidence="8" type="ORF">NCGR_LOCUS34637</name>
</gene>
<dbReference type="PANTHER" id="PTHR11638">
    <property type="entry name" value="ATP-DEPENDENT CLP PROTEASE"/>
    <property type="match status" value="1"/>
</dbReference>
<dbReference type="PANTHER" id="PTHR11638:SF185">
    <property type="entry name" value="ATP-DEPENDENT CLP PROTEASE ATP-BINDING SUBUNIT"/>
    <property type="match status" value="1"/>
</dbReference>
<dbReference type="InterPro" id="IPR003959">
    <property type="entry name" value="ATPase_AAA_core"/>
</dbReference>
<dbReference type="PROSITE" id="PS51903">
    <property type="entry name" value="CLP_R"/>
    <property type="match status" value="1"/>
</dbReference>
<evidence type="ECO:0000256" key="3">
    <source>
        <dbReference type="ARBA" id="ARBA00022840"/>
    </source>
</evidence>
<dbReference type="Pfam" id="PF02861">
    <property type="entry name" value="Clp_N"/>
    <property type="match status" value="1"/>
</dbReference>
<dbReference type="GO" id="GO:0005737">
    <property type="term" value="C:cytoplasm"/>
    <property type="evidence" value="ECO:0007669"/>
    <property type="project" value="TreeGrafter"/>
</dbReference>
<dbReference type="CDD" id="cd00009">
    <property type="entry name" value="AAA"/>
    <property type="match status" value="1"/>
</dbReference>
<dbReference type="InterPro" id="IPR041546">
    <property type="entry name" value="ClpA/ClpB_AAA_lid"/>
</dbReference>
<evidence type="ECO:0000259" key="7">
    <source>
        <dbReference type="PROSITE" id="PS51903"/>
    </source>
</evidence>
<dbReference type="EMBL" id="CAJGYO010000008">
    <property type="protein sequence ID" value="CAD6250867.1"/>
    <property type="molecule type" value="Genomic_DNA"/>
</dbReference>
<keyword evidence="1 5" id="KW-0677">Repeat</keyword>
<keyword evidence="9" id="KW-1185">Reference proteome</keyword>
<feature type="domain" description="Clp R" evidence="7">
    <location>
        <begin position="48"/>
        <end position="202"/>
    </location>
</feature>
<evidence type="ECO:0000256" key="6">
    <source>
        <dbReference type="SAM" id="MobiDB-lite"/>
    </source>
</evidence>
<feature type="region of interest" description="Disordered" evidence="6">
    <location>
        <begin position="9"/>
        <end position="36"/>
    </location>
</feature>
<evidence type="ECO:0000256" key="4">
    <source>
        <dbReference type="ARBA" id="ARBA00023186"/>
    </source>
</evidence>
<dbReference type="InterPro" id="IPR050130">
    <property type="entry name" value="ClpA_ClpB"/>
</dbReference>
<name>A0A811Q480_9POAL</name>
<feature type="region of interest" description="Disordered" evidence="6">
    <location>
        <begin position="461"/>
        <end position="492"/>
    </location>
</feature>
<feature type="region of interest" description="Disordered" evidence="6">
    <location>
        <begin position="519"/>
        <end position="551"/>
    </location>
</feature>
<comment type="caution">
    <text evidence="8">The sequence shown here is derived from an EMBL/GenBank/DDBJ whole genome shotgun (WGS) entry which is preliminary data.</text>
</comment>
<dbReference type="SUPFAM" id="SSF52540">
    <property type="entry name" value="P-loop containing nucleoside triphosphate hydrolases"/>
    <property type="match status" value="2"/>
</dbReference>
<dbReference type="InterPro" id="IPR018368">
    <property type="entry name" value="ClpA/B_CS1"/>
</dbReference>
<evidence type="ECO:0000256" key="5">
    <source>
        <dbReference type="PROSITE-ProRule" id="PRU01251"/>
    </source>
</evidence>
<dbReference type="InterPro" id="IPR004176">
    <property type="entry name" value="Clp_R_N"/>
</dbReference>
<dbReference type="Gene3D" id="1.10.1780.10">
    <property type="entry name" value="Clp, N-terminal domain"/>
    <property type="match status" value="1"/>
</dbReference>
<dbReference type="GO" id="GO:0005524">
    <property type="term" value="F:ATP binding"/>
    <property type="evidence" value="ECO:0007669"/>
    <property type="project" value="UniProtKB-KW"/>
</dbReference>
<proteinExistence type="predicted"/>
<dbReference type="InterPro" id="IPR036628">
    <property type="entry name" value="Clp_N_dom_sf"/>
</dbReference>
<sequence>MEVCCCSTSSSSVLAGGHRRRHPEARGTGGTAPRRGRARRAVVVRAVFERFTERAVKAVVLSQREARGLGEPAVAPRHLFLGLVAEDRSSGGFLSSGINIERAREACRGIAAARDDADSAAAPSSSRPGSGLDTDVPFSATAKQVFDVAVVLSKNMGASFISPEHLAIALFTLDDPTTNNLLRRSTAIDDIDLLITLPPIVNVVYHDGVIDKGALDQFCLDLTTQASGGFIDPIIGREDKIERVVQIICRRTKNNPILLGEAGVGKTAIAEGLALRIANGDVPIYLVAKRILSLDVGLLIAGAKERGELESRVTNIIREVREAGDVILFIDEVHNLIGSGTVGKGKGSGLDIGNLLKPALARGELQCIAATTLDEHRMHFEKDKALARRFQPVLVDEPCQEDAVKILLGLREKYETYHKCKFTLEAINAAVYLSAGYIPDRQLPDKAIDLIDEAGSRARMESFNRKKEGQRRYVASRSSTNDEPQILSGPITTGRGSSFSLGSKWLAVTKVLSNKAKYSPNENAQESGSANVEAPSRDNIESTSASSLSADEPVVVGTEEIARVASLWSGIPVQQLTADDRKLLVGLDDELRKRVIGQDDAVVAISRAVKRSRVGLNDPDRPIATLLFLWSNRSWLDMSEYMERHTVSKLIGSPPGYIGYGETGTLTEAVRRKPFTVVLLDEIEKAHPDIFNILLQIFEDGHLTDSQGRRVSFKNTLIVMTSNVGSTSISKGRQSMCFLKEDTESSSYFAMKSLVMEELKAFFRPELLNRIDEMVVFRPLEKTQDLICQEGYDKSYGARPLRRAVTNIIEDVISKAILFGEFKPGDTILMDIDAEGKPCMNHLDQQIVQVSDPTRTF</sequence>
<keyword evidence="3" id="KW-0067">ATP-binding</keyword>
<feature type="compositionally biased region" description="Polar residues" evidence="6">
    <location>
        <begin position="520"/>
        <end position="530"/>
    </location>
</feature>
<evidence type="ECO:0000256" key="1">
    <source>
        <dbReference type="ARBA" id="ARBA00022737"/>
    </source>
</evidence>
<keyword evidence="4" id="KW-0143">Chaperone</keyword>
<reference evidence="8" key="1">
    <citation type="submission" date="2020-10" db="EMBL/GenBank/DDBJ databases">
        <authorList>
            <person name="Han B."/>
            <person name="Lu T."/>
            <person name="Zhao Q."/>
            <person name="Huang X."/>
            <person name="Zhao Y."/>
        </authorList>
    </citation>
    <scope>NUCLEOTIDE SEQUENCE</scope>
</reference>